<accession>A0A9K3JIC9</accession>
<reference evidence="1" key="1">
    <citation type="journal article" date="2017" name="Nature">
        <title>The sunflower genome provides insights into oil metabolism, flowering and Asterid evolution.</title>
        <authorList>
            <person name="Badouin H."/>
            <person name="Gouzy J."/>
            <person name="Grassa C.J."/>
            <person name="Murat F."/>
            <person name="Staton S.E."/>
            <person name="Cottret L."/>
            <person name="Lelandais-Briere C."/>
            <person name="Owens G.L."/>
            <person name="Carrere S."/>
            <person name="Mayjonade B."/>
            <person name="Legrand L."/>
            <person name="Gill N."/>
            <person name="Kane N.C."/>
            <person name="Bowers J.E."/>
            <person name="Hubner S."/>
            <person name="Bellec A."/>
            <person name="Berard A."/>
            <person name="Berges H."/>
            <person name="Blanchet N."/>
            <person name="Boniface M.C."/>
            <person name="Brunel D."/>
            <person name="Catrice O."/>
            <person name="Chaidir N."/>
            <person name="Claudel C."/>
            <person name="Donnadieu C."/>
            <person name="Faraut T."/>
            <person name="Fievet G."/>
            <person name="Helmstetter N."/>
            <person name="King M."/>
            <person name="Knapp S.J."/>
            <person name="Lai Z."/>
            <person name="Le Paslier M.C."/>
            <person name="Lippi Y."/>
            <person name="Lorenzon L."/>
            <person name="Mandel J.R."/>
            <person name="Marage G."/>
            <person name="Marchand G."/>
            <person name="Marquand E."/>
            <person name="Bret-Mestries E."/>
            <person name="Morien E."/>
            <person name="Nambeesan S."/>
            <person name="Nguyen T."/>
            <person name="Pegot-Espagnet P."/>
            <person name="Pouilly N."/>
            <person name="Raftis F."/>
            <person name="Sallet E."/>
            <person name="Schiex T."/>
            <person name="Thomas J."/>
            <person name="Vandecasteele C."/>
            <person name="Vares D."/>
            <person name="Vear F."/>
            <person name="Vautrin S."/>
            <person name="Crespi M."/>
            <person name="Mangin B."/>
            <person name="Burke J.M."/>
            <person name="Salse J."/>
            <person name="Munos S."/>
            <person name="Vincourt P."/>
            <person name="Rieseberg L.H."/>
            <person name="Langlade N.B."/>
        </authorList>
    </citation>
    <scope>NUCLEOTIDE SEQUENCE</scope>
    <source>
        <tissue evidence="1">Leaves</tissue>
    </source>
</reference>
<reference evidence="1" key="2">
    <citation type="submission" date="2020-06" db="EMBL/GenBank/DDBJ databases">
        <title>Helianthus annuus Genome sequencing and assembly Release 2.</title>
        <authorList>
            <person name="Gouzy J."/>
            <person name="Langlade N."/>
            <person name="Munos S."/>
        </authorList>
    </citation>
    <scope>NUCLEOTIDE SEQUENCE</scope>
    <source>
        <tissue evidence="1">Leaves</tissue>
    </source>
</reference>
<dbReference type="EMBL" id="MNCJ02000318">
    <property type="protein sequence ID" value="KAF5815507.1"/>
    <property type="molecule type" value="Genomic_DNA"/>
</dbReference>
<name>A0A9K3JIC9_HELAN</name>
<evidence type="ECO:0000313" key="2">
    <source>
        <dbReference type="Proteomes" id="UP000215914"/>
    </source>
</evidence>
<evidence type="ECO:0000313" key="1">
    <source>
        <dbReference type="EMBL" id="KAF5815507.1"/>
    </source>
</evidence>
<dbReference type="Proteomes" id="UP000215914">
    <property type="component" value="Unassembled WGS sequence"/>
</dbReference>
<protein>
    <submittedName>
        <fullName evidence="1">Uncharacterized protein</fullName>
    </submittedName>
</protein>
<dbReference type="AlphaFoldDB" id="A0A9K3JIC9"/>
<organism evidence="1 2">
    <name type="scientific">Helianthus annuus</name>
    <name type="common">Common sunflower</name>
    <dbReference type="NCBI Taxonomy" id="4232"/>
    <lineage>
        <taxon>Eukaryota</taxon>
        <taxon>Viridiplantae</taxon>
        <taxon>Streptophyta</taxon>
        <taxon>Embryophyta</taxon>
        <taxon>Tracheophyta</taxon>
        <taxon>Spermatophyta</taxon>
        <taxon>Magnoliopsida</taxon>
        <taxon>eudicotyledons</taxon>
        <taxon>Gunneridae</taxon>
        <taxon>Pentapetalae</taxon>
        <taxon>asterids</taxon>
        <taxon>campanulids</taxon>
        <taxon>Asterales</taxon>
        <taxon>Asteraceae</taxon>
        <taxon>Asteroideae</taxon>
        <taxon>Heliantheae alliance</taxon>
        <taxon>Heliantheae</taxon>
        <taxon>Helianthus</taxon>
    </lineage>
</organism>
<comment type="caution">
    <text evidence="1">The sequence shown here is derived from an EMBL/GenBank/DDBJ whole genome shotgun (WGS) entry which is preliminary data.</text>
</comment>
<proteinExistence type="predicted"/>
<keyword evidence="2" id="KW-1185">Reference proteome</keyword>
<dbReference type="Gramene" id="mRNA:HanXRQr2_Chr03g0123871">
    <property type="protein sequence ID" value="mRNA:HanXRQr2_Chr03g0123871"/>
    <property type="gene ID" value="HanXRQr2_Chr03g0123871"/>
</dbReference>
<sequence length="44" mass="4861">MLKKGMSKLGHSGCQWTGKRVAGLNVFISCKAFFGSTWKLQDRG</sequence>
<gene>
    <name evidence="1" type="ORF">HanXRQr2_Chr03g0123871</name>
</gene>